<proteinExistence type="predicted"/>
<dbReference type="PANTHER" id="PTHR47027:SF20">
    <property type="entry name" value="REVERSE TRANSCRIPTASE-LIKE PROTEIN WITH RNA-DIRECTED DNA POLYMERASE DOMAIN"/>
    <property type="match status" value="1"/>
</dbReference>
<dbReference type="PANTHER" id="PTHR47027">
    <property type="entry name" value="REVERSE TRANSCRIPTASE DOMAIN-CONTAINING PROTEIN"/>
    <property type="match status" value="1"/>
</dbReference>
<gene>
    <name evidence="2" type="ORF">ANN_01599</name>
</gene>
<feature type="region of interest" description="Disordered" evidence="1">
    <location>
        <begin position="389"/>
        <end position="427"/>
    </location>
</feature>
<dbReference type="Proteomes" id="UP001148838">
    <property type="component" value="Unassembled WGS sequence"/>
</dbReference>
<name>A0ABQ8TU00_PERAM</name>
<evidence type="ECO:0000313" key="3">
    <source>
        <dbReference type="Proteomes" id="UP001148838"/>
    </source>
</evidence>
<sequence>MSELKVIIPTKWAQGRIYKTVILPVIFYDCETWTLTLREEHRLRVFENKVLRKIFGAKRDEVTEEWRKIHNTELHTLSSSPDIIRNIKSRRLRWAGYVARTGESRNAHRVLVGRPEGKRPLGRPRRRWEDNIKMDLREVGYDDRDWINLAQERDQWRGYVMAAMNLRNAWNIVSKNSRYLQRLVNSMPTRLQDDRASDASSILFLHPLTADATPNPDLIPNLPPPSLSLNPPLSVPISNYKVPEIARTPRVYFDAGLNCVIYGSIFKRRGTSLSWMRIVAGKAGAGQEENEDKVKQNGGQNENLTLLTRGREATVLLLLVGFGPAEERDSHLSAIYTPHTHLHCVPCFMAARDPTHSQLFSNAAAAGATAMVGICSKVMLVLDMTRVPHCKMNSPKDETGQRPNRKTDDDDDDDDDDDVDEDDEHYS</sequence>
<organism evidence="2 3">
    <name type="scientific">Periplaneta americana</name>
    <name type="common">American cockroach</name>
    <name type="synonym">Blatta americana</name>
    <dbReference type="NCBI Taxonomy" id="6978"/>
    <lineage>
        <taxon>Eukaryota</taxon>
        <taxon>Metazoa</taxon>
        <taxon>Ecdysozoa</taxon>
        <taxon>Arthropoda</taxon>
        <taxon>Hexapoda</taxon>
        <taxon>Insecta</taxon>
        <taxon>Pterygota</taxon>
        <taxon>Neoptera</taxon>
        <taxon>Polyneoptera</taxon>
        <taxon>Dictyoptera</taxon>
        <taxon>Blattodea</taxon>
        <taxon>Blattoidea</taxon>
        <taxon>Blattidae</taxon>
        <taxon>Blattinae</taxon>
        <taxon>Periplaneta</taxon>
    </lineage>
</organism>
<keyword evidence="3" id="KW-1185">Reference proteome</keyword>
<comment type="caution">
    <text evidence="2">The sequence shown here is derived from an EMBL/GenBank/DDBJ whole genome shotgun (WGS) entry which is preliminary data.</text>
</comment>
<protein>
    <submittedName>
        <fullName evidence="2">Uncharacterized protein</fullName>
    </submittedName>
</protein>
<reference evidence="2 3" key="1">
    <citation type="journal article" date="2022" name="Allergy">
        <title>Genome assembly and annotation of Periplaneta americana reveal a comprehensive cockroach allergen profile.</title>
        <authorList>
            <person name="Wang L."/>
            <person name="Xiong Q."/>
            <person name="Saelim N."/>
            <person name="Wang L."/>
            <person name="Nong W."/>
            <person name="Wan A.T."/>
            <person name="Shi M."/>
            <person name="Liu X."/>
            <person name="Cao Q."/>
            <person name="Hui J.H.L."/>
            <person name="Sookrung N."/>
            <person name="Leung T.F."/>
            <person name="Tungtrongchitr A."/>
            <person name="Tsui S.K.W."/>
        </authorList>
    </citation>
    <scope>NUCLEOTIDE SEQUENCE [LARGE SCALE GENOMIC DNA]</scope>
    <source>
        <strain evidence="2">PWHHKU_190912</strain>
    </source>
</reference>
<accession>A0ABQ8TU00</accession>
<feature type="compositionally biased region" description="Basic and acidic residues" evidence="1">
    <location>
        <begin position="394"/>
        <end position="408"/>
    </location>
</feature>
<feature type="compositionally biased region" description="Acidic residues" evidence="1">
    <location>
        <begin position="409"/>
        <end position="427"/>
    </location>
</feature>
<dbReference type="EMBL" id="JAJSOF020000003">
    <property type="protein sequence ID" value="KAJ4450192.1"/>
    <property type="molecule type" value="Genomic_DNA"/>
</dbReference>
<evidence type="ECO:0000313" key="2">
    <source>
        <dbReference type="EMBL" id="KAJ4450192.1"/>
    </source>
</evidence>
<evidence type="ECO:0000256" key="1">
    <source>
        <dbReference type="SAM" id="MobiDB-lite"/>
    </source>
</evidence>